<dbReference type="InterPro" id="IPR009057">
    <property type="entry name" value="Homeodomain-like_sf"/>
</dbReference>
<dbReference type="PROSITE" id="PS00027">
    <property type="entry name" value="HOMEOBOX_1"/>
    <property type="match status" value="1"/>
</dbReference>
<dbReference type="GO" id="GO:0000977">
    <property type="term" value="F:RNA polymerase II transcription regulatory region sequence-specific DNA binding"/>
    <property type="evidence" value="ECO:0007669"/>
    <property type="project" value="TreeGrafter"/>
</dbReference>
<organism evidence="10 11">
    <name type="scientific">Lepeophtheirus salmonis</name>
    <name type="common">Salmon louse</name>
    <name type="synonym">Caligus salmonis</name>
    <dbReference type="NCBI Taxonomy" id="72036"/>
    <lineage>
        <taxon>Eukaryota</taxon>
        <taxon>Metazoa</taxon>
        <taxon>Ecdysozoa</taxon>
        <taxon>Arthropoda</taxon>
        <taxon>Crustacea</taxon>
        <taxon>Multicrustacea</taxon>
        <taxon>Hexanauplia</taxon>
        <taxon>Copepoda</taxon>
        <taxon>Siphonostomatoida</taxon>
        <taxon>Caligidae</taxon>
        <taxon>Lepeophtheirus</taxon>
    </lineage>
</organism>
<proteinExistence type="inferred from homology"/>
<evidence type="ECO:0000256" key="9">
    <source>
        <dbReference type="SAM" id="MobiDB-lite"/>
    </source>
</evidence>
<dbReference type="EMBL" id="HG994593">
    <property type="protein sequence ID" value="CAF2852608.1"/>
    <property type="molecule type" value="Genomic_DNA"/>
</dbReference>
<dbReference type="GO" id="GO:0000981">
    <property type="term" value="F:DNA-binding transcription factor activity, RNA polymerase II-specific"/>
    <property type="evidence" value="ECO:0007669"/>
    <property type="project" value="InterPro"/>
</dbReference>
<dbReference type="OrthoDB" id="6159439at2759"/>
<dbReference type="InterPro" id="IPR017970">
    <property type="entry name" value="Homeobox_CS"/>
</dbReference>
<dbReference type="SMART" id="SM00389">
    <property type="entry name" value="HOX"/>
    <property type="match status" value="1"/>
</dbReference>
<dbReference type="GO" id="GO:0005634">
    <property type="term" value="C:nucleus"/>
    <property type="evidence" value="ECO:0007669"/>
    <property type="project" value="UniProtKB-SubCell"/>
</dbReference>
<keyword evidence="11" id="KW-1185">Reference proteome</keyword>
<reference evidence="10" key="1">
    <citation type="submission" date="2021-02" db="EMBL/GenBank/DDBJ databases">
        <authorList>
            <person name="Bekaert M."/>
        </authorList>
    </citation>
    <scope>NUCLEOTIDE SEQUENCE</scope>
    <source>
        <strain evidence="10">IoA-00</strain>
    </source>
</reference>
<evidence type="ECO:0000256" key="5">
    <source>
        <dbReference type="ARBA" id="ARBA00023242"/>
    </source>
</evidence>
<accession>A0A7R8CKY1</accession>
<protein>
    <submittedName>
        <fullName evidence="10">MSX</fullName>
    </submittedName>
</protein>
<dbReference type="Pfam" id="PF00046">
    <property type="entry name" value="Homeodomain"/>
    <property type="match status" value="1"/>
</dbReference>
<dbReference type="InterPro" id="IPR050674">
    <property type="entry name" value="Msh_Homeobox_Regulators"/>
</dbReference>
<evidence type="ECO:0000313" key="10">
    <source>
        <dbReference type="EMBL" id="CAF2852608.1"/>
    </source>
</evidence>
<evidence type="ECO:0000256" key="8">
    <source>
        <dbReference type="RuleBase" id="RU000682"/>
    </source>
</evidence>
<dbReference type="GO" id="GO:0048598">
    <property type="term" value="P:embryonic morphogenesis"/>
    <property type="evidence" value="ECO:0007669"/>
    <property type="project" value="TreeGrafter"/>
</dbReference>
<comment type="subcellular location">
    <subcellularLocation>
        <location evidence="1 7 8">Nucleus</location>
    </subcellularLocation>
</comment>
<dbReference type="InterPro" id="IPR020479">
    <property type="entry name" value="HD_metazoa"/>
</dbReference>
<dbReference type="PANTHER" id="PTHR24338:SF0">
    <property type="entry name" value="MUSCLE SEGMENTATION HOMEOBOX"/>
    <property type="match status" value="1"/>
</dbReference>
<dbReference type="CDD" id="cd00086">
    <property type="entry name" value="homeodomain"/>
    <property type="match status" value="1"/>
</dbReference>
<dbReference type="PANTHER" id="PTHR24338">
    <property type="entry name" value="HOMEOBOX PROTEIN MSX"/>
    <property type="match status" value="1"/>
</dbReference>
<name>A0A7R8CKY1_LEPSM</name>
<dbReference type="AlphaFoldDB" id="A0A7R8CKY1"/>
<comment type="similarity">
    <text evidence="6">Belongs to the Msh homeobox family.</text>
</comment>
<evidence type="ECO:0000256" key="1">
    <source>
        <dbReference type="ARBA" id="ARBA00004123"/>
    </source>
</evidence>
<keyword evidence="3 7" id="KW-0238">DNA-binding</keyword>
<gene>
    <name evidence="10" type="ORF">LSAA_5408</name>
</gene>
<evidence type="ECO:0000256" key="7">
    <source>
        <dbReference type="PROSITE-ProRule" id="PRU00108"/>
    </source>
</evidence>
<dbReference type="Gene3D" id="1.10.10.60">
    <property type="entry name" value="Homeodomain-like"/>
    <property type="match status" value="1"/>
</dbReference>
<dbReference type="InterPro" id="IPR001356">
    <property type="entry name" value="HD"/>
</dbReference>
<dbReference type="SUPFAM" id="SSF46689">
    <property type="entry name" value="Homeodomain-like"/>
    <property type="match status" value="1"/>
</dbReference>
<feature type="DNA-binding region" description="Homeobox" evidence="7">
    <location>
        <begin position="98"/>
        <end position="157"/>
    </location>
</feature>
<keyword evidence="2" id="KW-0217">Developmental protein</keyword>
<keyword evidence="5 7" id="KW-0539">Nucleus</keyword>
<evidence type="ECO:0000313" key="11">
    <source>
        <dbReference type="Proteomes" id="UP000675881"/>
    </source>
</evidence>
<keyword evidence="4 7" id="KW-0371">Homeobox</keyword>
<dbReference type="PRINTS" id="PR00024">
    <property type="entry name" value="HOMEOBOX"/>
</dbReference>
<feature type="region of interest" description="Disordered" evidence="9">
    <location>
        <begin position="1"/>
        <end position="45"/>
    </location>
</feature>
<evidence type="ECO:0000256" key="4">
    <source>
        <dbReference type="ARBA" id="ARBA00023155"/>
    </source>
</evidence>
<dbReference type="Proteomes" id="UP000675881">
    <property type="component" value="Chromosome 14"/>
</dbReference>
<feature type="compositionally biased region" description="Low complexity" evidence="9">
    <location>
        <begin position="25"/>
        <end position="35"/>
    </location>
</feature>
<evidence type="ECO:0000256" key="3">
    <source>
        <dbReference type="ARBA" id="ARBA00023125"/>
    </source>
</evidence>
<sequence length="179" mass="20185">MSPPLKDQLSFSVRNILGLDDDENSSSSSYSDGGSRTPSPAVTPPLMALPTPPFWPPFLLPHHHQMYIPQLLTNSPPSLHQNPLASYPLPVLRKHKSDRKPRTPFTPEQLKALEKKFSSKQYLTIAERSEFSDSLSLSQTQVKIWFQNRRAKSKRLQEAELDKVRLSPSSTTSFLYGGL</sequence>
<dbReference type="PROSITE" id="PS50071">
    <property type="entry name" value="HOMEOBOX_2"/>
    <property type="match status" value="1"/>
</dbReference>
<evidence type="ECO:0000256" key="2">
    <source>
        <dbReference type="ARBA" id="ARBA00022473"/>
    </source>
</evidence>
<evidence type="ECO:0000256" key="6">
    <source>
        <dbReference type="ARBA" id="ARBA00038425"/>
    </source>
</evidence>